<gene>
    <name evidence="1" type="ORF">HMPREF1862_01375</name>
</gene>
<dbReference type="AlphaFoldDB" id="A0AB34WY92"/>
<evidence type="ECO:0000313" key="2">
    <source>
        <dbReference type="Proteomes" id="UP000070572"/>
    </source>
</evidence>
<accession>A0AB34WY92</accession>
<name>A0AB34WY92_9ACTO</name>
<comment type="caution">
    <text evidence="1">The sequence shown here is derived from an EMBL/GenBank/DDBJ whole genome shotgun (WGS) entry which is preliminary data.</text>
</comment>
<dbReference type="Proteomes" id="UP000070572">
    <property type="component" value="Unassembled WGS sequence"/>
</dbReference>
<organism evidence="1 2">
    <name type="scientific">Varibaculum cambriense</name>
    <dbReference type="NCBI Taxonomy" id="184870"/>
    <lineage>
        <taxon>Bacteria</taxon>
        <taxon>Bacillati</taxon>
        <taxon>Actinomycetota</taxon>
        <taxon>Actinomycetes</taxon>
        <taxon>Actinomycetales</taxon>
        <taxon>Actinomycetaceae</taxon>
        <taxon>Varibaculum</taxon>
    </lineage>
</organism>
<sequence>MEVTTMITIYFDEDTSFMDRIESYEVYYRDNMEVSVILGQLDTQYEPDCEAESRNQDIYEGSKTAVTIRGDARVIDQLVEALRGGYDDILEPWMEGDPWFLSEAVELTDMDAADMSFLLGKYGEKMPKGLRANFIYYLAAAWRKPQRGILGGATVRLMT</sequence>
<evidence type="ECO:0000313" key="1">
    <source>
        <dbReference type="EMBL" id="KXB80263.1"/>
    </source>
</evidence>
<reference evidence="1 2" key="1">
    <citation type="submission" date="2016-01" db="EMBL/GenBank/DDBJ databases">
        <authorList>
            <person name="Mitreva M."/>
            <person name="Pepin K.H."/>
            <person name="Mihindukulasuriya K.A."/>
            <person name="Fulton R."/>
            <person name="Fronick C."/>
            <person name="O'Laughlin M."/>
            <person name="Miner T."/>
            <person name="Herter B."/>
            <person name="Rosa B.A."/>
            <person name="Cordes M."/>
            <person name="Tomlinson C."/>
            <person name="Wollam A."/>
            <person name="Palsikar V.B."/>
            <person name="Mardis E.R."/>
            <person name="Wilson R.K."/>
        </authorList>
    </citation>
    <scope>NUCLEOTIDE SEQUENCE [LARGE SCALE GENOMIC DNA]</scope>
    <source>
        <strain evidence="1 2">DNF00696</strain>
    </source>
</reference>
<dbReference type="EMBL" id="LSDN01000017">
    <property type="protein sequence ID" value="KXB80263.1"/>
    <property type="molecule type" value="Genomic_DNA"/>
</dbReference>
<proteinExistence type="predicted"/>
<protein>
    <submittedName>
        <fullName evidence="1">Uncharacterized protein</fullName>
    </submittedName>
</protein>